<accession>A0ACC0MEP0</accession>
<proteinExistence type="predicted"/>
<protein>
    <submittedName>
        <fullName evidence="1">Uncharacterized protein</fullName>
    </submittedName>
</protein>
<keyword evidence="2" id="KW-1185">Reference proteome</keyword>
<comment type="caution">
    <text evidence="1">The sequence shown here is derived from an EMBL/GenBank/DDBJ whole genome shotgun (WGS) entry which is preliminary data.</text>
</comment>
<dbReference type="Proteomes" id="UP001062846">
    <property type="component" value="Chromosome 9"/>
</dbReference>
<reference evidence="1" key="1">
    <citation type="submission" date="2022-02" db="EMBL/GenBank/DDBJ databases">
        <title>Plant Genome Project.</title>
        <authorList>
            <person name="Zhang R.-G."/>
        </authorList>
    </citation>
    <scope>NUCLEOTIDE SEQUENCE</scope>
    <source>
        <strain evidence="1">AT1</strain>
    </source>
</reference>
<gene>
    <name evidence="1" type="ORF">RHMOL_Rhmol09G0166000</name>
</gene>
<sequence>MLVKTDFLALLTSTGRQRWLEMLSRIMPTLKRWLLTQPALSFISIAASSNNPASNMANSSKSPDFYVETEMQYHPMSCYEYVDVVGVRCSISRSTTNAAAATMAAEASRSSSSSADSYVGSLISLTSKSEMRYEGVLYNINTDESSIGLRNVRSFGTEGRKKDGPQVPPSDKVYEYILFRGSDIKDLQVKSNPPVQTSPPINNDPAIIQSHYSRPASTSTSYPSAVTGSLTDLSSHTPQLAHPGSSFQGGLPLYQPGGNLGSWGPSPTPPGANGSGLPMPMYWQGFYGPPNGLPQLHQQSLLRPPHGLSMPPSMQPAMQYSGFNSSLQPGTSNLPGSNLPEYPSPLFTANPSTNLLNLPSTSLPPSTLSSALPPAPSSTLAPETLPISTQSKVPNVAPPTTLSTNLPALSTLIASAPETNAVLLPISNKPNATSGPTFPYQALSQPMSSILGSSSSSQTGTPTPSLVTPGQLLQSGLTAVSSSQSSPTTQKDVEVVQVSSSSEVSAPVPTEAQPPLLPLPQTSRAGQKGSSSHFNGASFQSRQGYYRGRERGRGPTSSQSVTRFAEDFDFMAMNEKFKKDEVWGHLGKSNRSHLKNIEGDGIGSDEDDYQDEENAESPKCETKPVYNKDDFFDTLSCNALDQASNNGRTRFSEQMKIDTETFGEFSRYRGGRGGRWPGRGGGRSRGNYYGRGYGYMGRGRGRGMFTHA</sequence>
<name>A0ACC0MEP0_RHOML</name>
<evidence type="ECO:0000313" key="2">
    <source>
        <dbReference type="Proteomes" id="UP001062846"/>
    </source>
</evidence>
<organism evidence="1 2">
    <name type="scientific">Rhododendron molle</name>
    <name type="common">Chinese azalea</name>
    <name type="synonym">Azalea mollis</name>
    <dbReference type="NCBI Taxonomy" id="49168"/>
    <lineage>
        <taxon>Eukaryota</taxon>
        <taxon>Viridiplantae</taxon>
        <taxon>Streptophyta</taxon>
        <taxon>Embryophyta</taxon>
        <taxon>Tracheophyta</taxon>
        <taxon>Spermatophyta</taxon>
        <taxon>Magnoliopsida</taxon>
        <taxon>eudicotyledons</taxon>
        <taxon>Gunneridae</taxon>
        <taxon>Pentapetalae</taxon>
        <taxon>asterids</taxon>
        <taxon>Ericales</taxon>
        <taxon>Ericaceae</taxon>
        <taxon>Ericoideae</taxon>
        <taxon>Rhodoreae</taxon>
        <taxon>Rhododendron</taxon>
    </lineage>
</organism>
<dbReference type="EMBL" id="CM046396">
    <property type="protein sequence ID" value="KAI8539236.1"/>
    <property type="molecule type" value="Genomic_DNA"/>
</dbReference>
<evidence type="ECO:0000313" key="1">
    <source>
        <dbReference type="EMBL" id="KAI8539236.1"/>
    </source>
</evidence>